<dbReference type="PANTHER" id="PTHR30388:SF4">
    <property type="entry name" value="MOLYBDENUM COFACTOR INSERTION CHAPERONE PAOD"/>
    <property type="match status" value="1"/>
</dbReference>
<gene>
    <name evidence="5" type="ORF">EDD19_10545</name>
</gene>
<keyword evidence="2" id="KW-0045">Antibiotic biosynthesis</keyword>
<dbReference type="InterPro" id="IPR003777">
    <property type="entry name" value="XdhC_CoxI"/>
</dbReference>
<dbReference type="Gene3D" id="2.60.120.330">
    <property type="entry name" value="B-lactam Antibiotic, Isopenicillin N Synthase, Chain"/>
    <property type="match status" value="1"/>
</dbReference>
<feature type="compositionally biased region" description="Acidic residues" evidence="3">
    <location>
        <begin position="153"/>
        <end position="163"/>
    </location>
</feature>
<feature type="compositionally biased region" description="Polar residues" evidence="3">
    <location>
        <begin position="407"/>
        <end position="427"/>
    </location>
</feature>
<dbReference type="PRINTS" id="PR00682">
    <property type="entry name" value="IPNSYNTHASE"/>
</dbReference>
<dbReference type="InterPro" id="IPR052698">
    <property type="entry name" value="MoCofactor_Util/Proc"/>
</dbReference>
<dbReference type="Pfam" id="PF14226">
    <property type="entry name" value="DIOX_N"/>
    <property type="match status" value="1"/>
</dbReference>
<dbReference type="SUPFAM" id="SSF51197">
    <property type="entry name" value="Clavaminate synthase-like"/>
    <property type="match status" value="1"/>
</dbReference>
<dbReference type="AlphaFoldDB" id="A0A4R3ZW85"/>
<dbReference type="InterPro" id="IPR027051">
    <property type="entry name" value="XdhC_Rossmann_dom"/>
</dbReference>
<dbReference type="InterPro" id="IPR044861">
    <property type="entry name" value="IPNS-like_FE2OG_OXY"/>
</dbReference>
<comment type="caution">
    <text evidence="5">The sequence shown here is derived from an EMBL/GenBank/DDBJ whole genome shotgun (WGS) entry which is preliminary data.</text>
</comment>
<keyword evidence="5" id="KW-0560">Oxidoreductase</keyword>
<proteinExistence type="predicted"/>
<dbReference type="Gene3D" id="3.40.50.720">
    <property type="entry name" value="NAD(P)-binding Rossmann-like Domain"/>
    <property type="match status" value="1"/>
</dbReference>
<dbReference type="InterPro" id="IPR026992">
    <property type="entry name" value="DIOX_N"/>
</dbReference>
<feature type="compositionally biased region" description="Pro residues" evidence="3">
    <location>
        <begin position="377"/>
        <end position="390"/>
    </location>
</feature>
<dbReference type="GO" id="GO:0017000">
    <property type="term" value="P:antibiotic biosynthetic process"/>
    <property type="evidence" value="ECO:0007669"/>
    <property type="project" value="UniProtKB-KW"/>
</dbReference>
<evidence type="ECO:0000259" key="4">
    <source>
        <dbReference type="PROSITE" id="PS51471"/>
    </source>
</evidence>
<sequence>MERVLETLSRWRAEGVPCALARVVATGGSAPLAPGTAMVVAATGAVAGGVSGGCVDGAVFTLCQQVLDDGRPVTTVFGPDGDELLGVGPTCGGNLEVFVELLPPRAGQGSRAAHPVDVLARAVGEGRPAVAATVLDGPRAGEWAVRAPGGDGDRDDDRDDDEVPPWARGPMAAADAGSAEPAVVPAEIAGRASRVFVHPLVAPRLLVFGATAFAEALVPLGAGLGYRVTVCDARPVFAAAGRFPAAEQVVRCWPDEFLRRTPVDATTAICVLTHDPKFDIPLLLAALNTAAGYVGAMGSRRTHAERVARLSELGVSEAELSRLSAPIGLDLGARTAAETALSIAAELVAHRRSGTGARLVEMDTSIHRRAPSSAVPAPDPPSPPSPPSPPAFDRHHRRTSGRKHMTTDQTVPDQTLGRTVPDQTVPDQTAFHVPIVDLTPYVATGSDEGAAEGTADDRTRVAREIDEACSTVGFIQIVGHGIPPEVIDGLAGAIDDFFALPLETKKAYRVAGANRGYSPPKSESLSLSLGVESADRMNDFFEAFNVGVEARSFTGLRLSEDDYGINVWPEVAHFRERVETYFSEASRVARVLTRVFADALGQPPELFDRLTDHSIDVLRMVNYALDEGPVTLDGDLRGMGEHTDFGLVTVLWADRVAGLQVLGPGGVWHDVQPVEGGLLVNLGDLTARLTNDRWMSTLHRVAPPVVDGRIMRRRSAAFFHDGNVDAVVETLPEFAGPGGDAYDPVTVRDHIAAKLAGSRHGKANTAAVREAARVRAAAHPPLSAAPAVHGPSAGR</sequence>
<accession>A0A4R3ZW85</accession>
<dbReference type="InterPro" id="IPR027443">
    <property type="entry name" value="IPNS-like_sf"/>
</dbReference>
<protein>
    <submittedName>
        <fullName evidence="5">Isopenicillin N synthase-like dioxygenase</fullName>
    </submittedName>
</protein>
<comment type="pathway">
    <text evidence="1">Antibiotic biosynthesis.</text>
</comment>
<organism evidence="5 6">
    <name type="scientific">Dietzia cinnamea</name>
    <dbReference type="NCBI Taxonomy" id="321318"/>
    <lineage>
        <taxon>Bacteria</taxon>
        <taxon>Bacillati</taxon>
        <taxon>Actinomycetota</taxon>
        <taxon>Actinomycetes</taxon>
        <taxon>Mycobacteriales</taxon>
        <taxon>Dietziaceae</taxon>
        <taxon>Dietzia</taxon>
    </lineage>
</organism>
<dbReference type="PANTHER" id="PTHR30388">
    <property type="entry name" value="ALDEHYDE OXIDOREDUCTASE MOLYBDENUM COFACTOR ASSEMBLY PROTEIN"/>
    <property type="match status" value="1"/>
</dbReference>
<dbReference type="GO" id="GO:0051213">
    <property type="term" value="F:dioxygenase activity"/>
    <property type="evidence" value="ECO:0007669"/>
    <property type="project" value="UniProtKB-KW"/>
</dbReference>
<reference evidence="5 6" key="1">
    <citation type="submission" date="2019-03" db="EMBL/GenBank/DDBJ databases">
        <title>Root nodule microbial communities of legume samples collected from USA, Mexico and Botswana.</title>
        <authorList>
            <person name="Hirsch A."/>
        </authorList>
    </citation>
    <scope>NUCLEOTIDE SEQUENCE [LARGE SCALE GENOMIC DNA]</scope>
    <source>
        <strain evidence="5 6">55</strain>
    </source>
</reference>
<dbReference type="Pfam" id="PF13478">
    <property type="entry name" value="XdhC_C"/>
    <property type="match status" value="1"/>
</dbReference>
<dbReference type="EMBL" id="SMCX01000005">
    <property type="protein sequence ID" value="TCW24987.1"/>
    <property type="molecule type" value="Genomic_DNA"/>
</dbReference>
<dbReference type="Pfam" id="PF02625">
    <property type="entry name" value="XdhC_CoxI"/>
    <property type="match status" value="1"/>
</dbReference>
<feature type="region of interest" description="Disordered" evidence="3">
    <location>
        <begin position="141"/>
        <end position="175"/>
    </location>
</feature>
<evidence type="ECO:0000313" key="6">
    <source>
        <dbReference type="Proteomes" id="UP000295805"/>
    </source>
</evidence>
<dbReference type="Pfam" id="PF03171">
    <property type="entry name" value="2OG-FeII_Oxy"/>
    <property type="match status" value="1"/>
</dbReference>
<feature type="region of interest" description="Disordered" evidence="3">
    <location>
        <begin position="369"/>
        <end position="428"/>
    </location>
</feature>
<feature type="compositionally biased region" description="Basic residues" evidence="3">
    <location>
        <begin position="394"/>
        <end position="404"/>
    </location>
</feature>
<evidence type="ECO:0000256" key="2">
    <source>
        <dbReference type="ARBA" id="ARBA00023194"/>
    </source>
</evidence>
<keyword evidence="5" id="KW-0223">Dioxygenase</keyword>
<evidence type="ECO:0000256" key="3">
    <source>
        <dbReference type="SAM" id="MobiDB-lite"/>
    </source>
</evidence>
<feature type="domain" description="Fe2OG dioxygenase" evidence="4">
    <location>
        <begin position="614"/>
        <end position="722"/>
    </location>
</feature>
<dbReference type="Proteomes" id="UP000295805">
    <property type="component" value="Unassembled WGS sequence"/>
</dbReference>
<evidence type="ECO:0000313" key="5">
    <source>
        <dbReference type="EMBL" id="TCW24987.1"/>
    </source>
</evidence>
<evidence type="ECO:0000256" key="1">
    <source>
        <dbReference type="ARBA" id="ARBA00004792"/>
    </source>
</evidence>
<dbReference type="InterPro" id="IPR005123">
    <property type="entry name" value="Oxoglu/Fe-dep_dioxygenase_dom"/>
</dbReference>
<dbReference type="PROSITE" id="PS51471">
    <property type="entry name" value="FE2OG_OXY"/>
    <property type="match status" value="1"/>
</dbReference>
<name>A0A4R3ZW85_9ACTN</name>